<reference evidence="1 2" key="1">
    <citation type="journal article" date="2015" name="Plant Cell">
        <title>Oil accumulation by the oleaginous diatom Fistulifera solaris as revealed by the genome and transcriptome.</title>
        <authorList>
            <person name="Tanaka T."/>
            <person name="Maeda Y."/>
            <person name="Veluchamy A."/>
            <person name="Tanaka M."/>
            <person name="Abida H."/>
            <person name="Marechal E."/>
            <person name="Bowler C."/>
            <person name="Muto M."/>
            <person name="Sunaga Y."/>
            <person name="Tanaka M."/>
            <person name="Yoshino T."/>
            <person name="Taniguchi T."/>
            <person name="Fukuda Y."/>
            <person name="Nemoto M."/>
            <person name="Matsumoto M."/>
            <person name="Wong P.S."/>
            <person name="Aburatani S."/>
            <person name="Fujibuchi W."/>
        </authorList>
    </citation>
    <scope>NUCLEOTIDE SEQUENCE [LARGE SCALE GENOMIC DNA]</scope>
    <source>
        <strain evidence="1 2">JPCC DA0580</strain>
    </source>
</reference>
<keyword evidence="2" id="KW-1185">Reference proteome</keyword>
<gene>
    <name evidence="1" type="ORF">FisN_10Hu001</name>
</gene>
<evidence type="ECO:0008006" key="3">
    <source>
        <dbReference type="Google" id="ProtNLM"/>
    </source>
</evidence>
<dbReference type="GO" id="GO:0000963">
    <property type="term" value="P:mitochondrial RNA processing"/>
    <property type="evidence" value="ECO:0007669"/>
    <property type="project" value="TreeGrafter"/>
</dbReference>
<dbReference type="AlphaFoldDB" id="A0A1Z5K579"/>
<name>A0A1Z5K579_FISSO</name>
<dbReference type="EMBL" id="BDSP01000167">
    <property type="protein sequence ID" value="GAX21423.1"/>
    <property type="molecule type" value="Genomic_DNA"/>
</dbReference>
<dbReference type="PANTHER" id="PTHR21228">
    <property type="entry name" value="FAST LEU-RICH DOMAIN-CONTAINING"/>
    <property type="match status" value="1"/>
</dbReference>
<proteinExistence type="predicted"/>
<protein>
    <recommendedName>
        <fullName evidence="3">RAP domain-containing protein</fullName>
    </recommendedName>
</protein>
<dbReference type="GO" id="GO:0005759">
    <property type="term" value="C:mitochondrial matrix"/>
    <property type="evidence" value="ECO:0007669"/>
    <property type="project" value="TreeGrafter"/>
</dbReference>
<evidence type="ECO:0000313" key="2">
    <source>
        <dbReference type="Proteomes" id="UP000198406"/>
    </source>
</evidence>
<sequence length="695" mass="78993">MNDREAYPAVGVTSSLISLSALVTSPYAKEGNMSELELEAYGRRWFEKMSAFSEHLVSSQKPHRLVKLLRLGMLLGCKKDKLYNSICQRLAKGDAMGRINDNEIIRTILSFSFLNREFEHEETVLLKPYLRRVRKHNVRTQLDRNTLVQILKAIQKLLKMAARFDISEEFTKELRVAYYTLAAEFFKATESQADSPTSPSEAYLLWQVSRDLSLNPEDTLRTTIMNRLESNSKFLIEKATLRELALLSDVFLLSAKFKTIPIVRRIGKVLESDPAVLSGIVDPWIVSSVLRYAVLAIPKMETDDAQKKKVGLLQSLRQPPVAVPSNELLVMPFKQKLLELLQRPDFVTKTSADHISNFLWFLHSVRLYNKNAILALANRVLEPEVTMNCSSKIACRLLGSFTAIFSFSENWDDPGDAEERRNILSRVFSVLGEHLLTVNMSVLDISTALYAYGKASFVQDMGVFDHLSSQMADRIRTSDETVKLRQVAQSLWACGKMCGYGISDEDDIQEHDEELPFAQAAFEMSQYLGIYAPDLTSRDVTQSLWALGMLQISDPDVTRPLIRRAQELAHELNTQEIANVLLALSRIKSEEFKAIYDLTRRFTKSDGLVPIKPSTQEAANILYSMGRLNIRDEEVFKYLSSILLDNIEETSAQAIANVLWAHRIVLIPPPRELLDRWSIKKLGLISVQPRFDFKN</sequence>
<dbReference type="GO" id="GO:0035770">
    <property type="term" value="C:ribonucleoprotein granule"/>
    <property type="evidence" value="ECO:0007669"/>
    <property type="project" value="TreeGrafter"/>
</dbReference>
<dbReference type="OrthoDB" id="46898at2759"/>
<comment type="caution">
    <text evidence="1">The sequence shown here is derived from an EMBL/GenBank/DDBJ whole genome shotgun (WGS) entry which is preliminary data.</text>
</comment>
<dbReference type="InParanoid" id="A0A1Z5K579"/>
<organism evidence="1 2">
    <name type="scientific">Fistulifera solaris</name>
    <name type="common">Oleaginous diatom</name>
    <dbReference type="NCBI Taxonomy" id="1519565"/>
    <lineage>
        <taxon>Eukaryota</taxon>
        <taxon>Sar</taxon>
        <taxon>Stramenopiles</taxon>
        <taxon>Ochrophyta</taxon>
        <taxon>Bacillariophyta</taxon>
        <taxon>Bacillariophyceae</taxon>
        <taxon>Bacillariophycidae</taxon>
        <taxon>Naviculales</taxon>
        <taxon>Naviculaceae</taxon>
        <taxon>Fistulifera</taxon>
    </lineage>
</organism>
<evidence type="ECO:0000313" key="1">
    <source>
        <dbReference type="EMBL" id="GAX21423.1"/>
    </source>
</evidence>
<dbReference type="GO" id="GO:0003723">
    <property type="term" value="F:RNA binding"/>
    <property type="evidence" value="ECO:0007669"/>
    <property type="project" value="TreeGrafter"/>
</dbReference>
<dbReference type="InterPro" id="IPR050870">
    <property type="entry name" value="FAST_kinase"/>
</dbReference>
<dbReference type="Proteomes" id="UP000198406">
    <property type="component" value="Unassembled WGS sequence"/>
</dbReference>
<dbReference type="PANTHER" id="PTHR21228:SF40">
    <property type="entry name" value="LD45607P"/>
    <property type="match status" value="1"/>
</dbReference>
<accession>A0A1Z5K579</accession>
<dbReference type="GO" id="GO:0044528">
    <property type="term" value="P:regulation of mitochondrial mRNA stability"/>
    <property type="evidence" value="ECO:0007669"/>
    <property type="project" value="TreeGrafter"/>
</dbReference>